<name>L9YCI2_NATGS</name>
<protein>
    <recommendedName>
        <fullName evidence="1">BFN domain-containing protein</fullName>
    </recommendedName>
</protein>
<dbReference type="GO" id="GO:0004518">
    <property type="term" value="F:nuclease activity"/>
    <property type="evidence" value="ECO:0007669"/>
    <property type="project" value="InterPro"/>
</dbReference>
<dbReference type="PROSITE" id="PS51658">
    <property type="entry name" value="BFN"/>
    <property type="match status" value="1"/>
</dbReference>
<feature type="domain" description="BFN" evidence="1">
    <location>
        <begin position="17"/>
        <end position="156"/>
    </location>
</feature>
<dbReference type="EMBL" id="AOIC01000044">
    <property type="protein sequence ID" value="ELY71336.1"/>
    <property type="molecule type" value="Genomic_DNA"/>
</dbReference>
<dbReference type="SUPFAM" id="SSF103256">
    <property type="entry name" value="Hypothetical protein TM0160"/>
    <property type="match status" value="1"/>
</dbReference>
<organism evidence="2 3">
    <name type="scientific">Natronobacterium gregoryi (strain ATCC 43098 / DSM 3393 / CCM 3738 / CIP 104747 / IAM 13177 / JCM 8860 / NBRC 102187 / NCIMB 2189 / SP2)</name>
    <dbReference type="NCBI Taxonomy" id="797304"/>
    <lineage>
        <taxon>Archaea</taxon>
        <taxon>Methanobacteriati</taxon>
        <taxon>Methanobacteriota</taxon>
        <taxon>Stenosarchaea group</taxon>
        <taxon>Halobacteria</taxon>
        <taxon>Halobacteriales</taxon>
        <taxon>Natrialbaceae</taxon>
        <taxon>Natronobacterium</taxon>
    </lineage>
</organism>
<dbReference type="PANTHER" id="PTHR15160:SF1">
    <property type="entry name" value="VON HIPPEL-LINDAU DISEASE TUMOR SUPPRESSOR"/>
    <property type="match status" value="1"/>
</dbReference>
<dbReference type="AlphaFoldDB" id="L9YCI2"/>
<evidence type="ECO:0000259" key="1">
    <source>
        <dbReference type="PROSITE" id="PS51658"/>
    </source>
</evidence>
<dbReference type="PANTHER" id="PTHR15160">
    <property type="entry name" value="VON HIPPEL-LINDAU PROTEIN"/>
    <property type="match status" value="1"/>
</dbReference>
<evidence type="ECO:0000313" key="2">
    <source>
        <dbReference type="EMBL" id="ELY71336.1"/>
    </source>
</evidence>
<dbReference type="Gene3D" id="3.10.690.10">
    <property type="entry name" value="Bifunctional nuclease domain"/>
    <property type="match status" value="1"/>
</dbReference>
<dbReference type="InterPro" id="IPR036104">
    <property type="entry name" value="BFN_sf"/>
</dbReference>
<dbReference type="InterPro" id="IPR003729">
    <property type="entry name" value="Bi_nuclease_dom"/>
</dbReference>
<proteinExistence type="predicted"/>
<evidence type="ECO:0000313" key="3">
    <source>
        <dbReference type="Proteomes" id="UP000011613"/>
    </source>
</evidence>
<dbReference type="PATRIC" id="fig|797304.7.peg.1080"/>
<comment type="caution">
    <text evidence="2">The sequence shown here is derived from an EMBL/GenBank/DDBJ whole genome shotgun (WGS) entry which is preliminary data.</text>
</comment>
<dbReference type="Pfam" id="PF02577">
    <property type="entry name" value="BFN_dom"/>
    <property type="match status" value="1"/>
</dbReference>
<reference evidence="2 3" key="1">
    <citation type="journal article" date="2014" name="PLoS Genet.">
        <title>Phylogenetically driven sequencing of extremely halophilic archaea reveals strategies for static and dynamic osmo-response.</title>
        <authorList>
            <person name="Becker E.A."/>
            <person name="Seitzer P.M."/>
            <person name="Tritt A."/>
            <person name="Larsen D."/>
            <person name="Krusor M."/>
            <person name="Yao A.I."/>
            <person name="Wu D."/>
            <person name="Madern D."/>
            <person name="Eisen J.A."/>
            <person name="Darling A.E."/>
            <person name="Facciotti M.T."/>
        </authorList>
    </citation>
    <scope>NUCLEOTIDE SEQUENCE [LARGE SCALE GENOMIC DNA]</scope>
    <source>
        <strain evidence="2 3">SP2</strain>
    </source>
</reference>
<accession>L9YCI2</accession>
<gene>
    <name evidence="2" type="ORF">C490_05377</name>
</gene>
<dbReference type="Proteomes" id="UP000011613">
    <property type="component" value="Unassembled WGS sequence"/>
</dbReference>
<sequence>MHSRPNTFFSLALIGTDMQASIDAVRVAGTPQGPVPVVVLTVDGEDDVVPIFIGFDEATSIARGLEAEDIGRPLTHDLMLDVMEELGSRIDRVVVSEIEQREDGQGGTYIADLHLETPRGETIVDARPSDSLALAARTNASIEVTADVFENGRDDSEKFDELQDIRNATGEM</sequence>